<protein>
    <recommendedName>
        <fullName evidence="4">DUF3108 domain-containing protein</fullName>
    </recommendedName>
</protein>
<reference evidence="2 3" key="1">
    <citation type="journal article" date="2011" name="Stand. Genomic Sci.">
        <title>Complete genome sequence of the gliding, heparinolytic Pedobacter saltans type strain (113).</title>
        <authorList>
            <person name="Liolios K."/>
            <person name="Sikorski J."/>
            <person name="Lu M."/>
            <person name="Nolan M."/>
            <person name="Lapidus A."/>
            <person name="Lucas S."/>
            <person name="Hammon N."/>
            <person name="Deshpande S."/>
            <person name="Cheng J.F."/>
            <person name="Tapia R."/>
            <person name="Han C."/>
            <person name="Goodwin L."/>
            <person name="Pitluck S."/>
            <person name="Huntemann M."/>
            <person name="Ivanova N."/>
            <person name="Pagani I."/>
            <person name="Mavromatis K."/>
            <person name="Ovchinikova G."/>
            <person name="Pati A."/>
            <person name="Chen A."/>
            <person name="Palaniappan K."/>
            <person name="Land M."/>
            <person name="Hauser L."/>
            <person name="Brambilla E.M."/>
            <person name="Kotsyurbenko O."/>
            <person name="Rohde M."/>
            <person name="Tindall B.J."/>
            <person name="Abt B."/>
            <person name="Goker M."/>
            <person name="Detter J.C."/>
            <person name="Woyke T."/>
            <person name="Bristow J."/>
            <person name="Eisen J.A."/>
            <person name="Markowitz V."/>
            <person name="Hugenholtz P."/>
            <person name="Klenk H.P."/>
            <person name="Kyrpides N.C."/>
        </authorList>
    </citation>
    <scope>NUCLEOTIDE SEQUENCE [LARGE SCALE GENOMIC DNA]</scope>
    <source>
        <strain evidence="3">ATCC 51119 / DSM 12145 / JCM 21818 / LMG 10337 / NBRC 100064 / NCIMB 13643</strain>
    </source>
</reference>
<evidence type="ECO:0000313" key="3">
    <source>
        <dbReference type="Proteomes" id="UP000000310"/>
    </source>
</evidence>
<keyword evidence="3" id="KW-1185">Reference proteome</keyword>
<organism evidence="2 3">
    <name type="scientific">Pseudopedobacter saltans (strain ATCC 51119 / DSM 12145 / JCM 21818 / CCUG 39354 / LMG 10337 / NBRC 100064 / NCIMB 13643)</name>
    <name type="common">Pedobacter saltans</name>
    <dbReference type="NCBI Taxonomy" id="762903"/>
    <lineage>
        <taxon>Bacteria</taxon>
        <taxon>Pseudomonadati</taxon>
        <taxon>Bacteroidota</taxon>
        <taxon>Sphingobacteriia</taxon>
        <taxon>Sphingobacteriales</taxon>
        <taxon>Sphingobacteriaceae</taxon>
        <taxon>Pseudopedobacter</taxon>
    </lineage>
</organism>
<dbReference type="KEGG" id="psn:Pedsa_3220"/>
<dbReference type="AlphaFoldDB" id="F0SBC9"/>
<feature type="chain" id="PRO_5003260293" description="DUF3108 domain-containing protein" evidence="1">
    <location>
        <begin position="21"/>
        <end position="259"/>
    </location>
</feature>
<dbReference type="Pfam" id="PF11306">
    <property type="entry name" value="DUF3108"/>
    <property type="match status" value="1"/>
</dbReference>
<dbReference type="OrthoDB" id="9808473at2"/>
<feature type="signal peptide" evidence="1">
    <location>
        <begin position="1"/>
        <end position="20"/>
    </location>
</feature>
<gene>
    <name evidence="2" type="ordered locus">Pedsa_3220</name>
</gene>
<dbReference type="PROSITE" id="PS51257">
    <property type="entry name" value="PROKAR_LIPOPROTEIN"/>
    <property type="match status" value="1"/>
</dbReference>
<proteinExistence type="predicted"/>
<dbReference type="InterPro" id="IPR021457">
    <property type="entry name" value="DUF3108"/>
</dbReference>
<evidence type="ECO:0000313" key="2">
    <source>
        <dbReference type="EMBL" id="ADY53756.1"/>
    </source>
</evidence>
<dbReference type="RefSeq" id="WP_013634241.1">
    <property type="nucleotide sequence ID" value="NC_015177.1"/>
</dbReference>
<evidence type="ECO:0000256" key="1">
    <source>
        <dbReference type="SAM" id="SignalP"/>
    </source>
</evidence>
<reference evidence="3" key="2">
    <citation type="submission" date="2011-02" db="EMBL/GenBank/DDBJ databases">
        <title>The complete genome of Pedobacter saltans DSM 12145.</title>
        <authorList>
            <consortium name="US DOE Joint Genome Institute (JGI-PGF)"/>
            <person name="Lucas S."/>
            <person name="Copeland A."/>
            <person name="Lapidus A."/>
            <person name="Bruce D."/>
            <person name="Goodwin L."/>
            <person name="Pitluck S."/>
            <person name="Kyrpides N."/>
            <person name="Mavromatis K."/>
            <person name="Pagani I."/>
            <person name="Ivanova N."/>
            <person name="Ovchinnikova G."/>
            <person name="Lu M."/>
            <person name="Detter J.C."/>
            <person name="Han C."/>
            <person name="Land M."/>
            <person name="Hauser L."/>
            <person name="Markowitz V."/>
            <person name="Cheng J.-F."/>
            <person name="Hugenholtz P."/>
            <person name="Woyke T."/>
            <person name="Wu D."/>
            <person name="Tindall B."/>
            <person name="Pomrenke H.G."/>
            <person name="Brambilla E."/>
            <person name="Klenk H.-P."/>
            <person name="Eisen J.A."/>
        </authorList>
    </citation>
    <scope>NUCLEOTIDE SEQUENCE [LARGE SCALE GENOMIC DNA]</scope>
    <source>
        <strain evidence="3">ATCC 51119 / DSM 12145 / JCM 21818 / LMG 10337 / NBRC 100064 / NCIMB 13643</strain>
    </source>
</reference>
<accession>F0SBC9</accession>
<dbReference type="HOGENOM" id="CLU_073797_0_0_10"/>
<dbReference type="eggNOG" id="COG3170">
    <property type="taxonomic scope" value="Bacteria"/>
</dbReference>
<sequence>MKKSFVFTLIAFLACFNAFSQSLPYIKSSSFETGETLVYKLKYGFITAAEATLQVLDSDIKYNGKPTYHLLAQGKTNGTFDIFFKVRNKYESFIDKTTYTPYFYAEDIKEDNYTRTDKVRFYQSEKKIVGSKGTYTSPVAQTFDLVSAYYFARNLDLSSVRIGDKLTLRYFLKDEVTPLTIEYMGKEVVKTSQGRVNCLKFSPSISPGRIFKKNSRLYLWITDDENRIPVKAQGDVIVGSITMELASVSGLKEPLKIIK</sequence>
<dbReference type="EMBL" id="CP002545">
    <property type="protein sequence ID" value="ADY53756.1"/>
    <property type="molecule type" value="Genomic_DNA"/>
</dbReference>
<dbReference type="STRING" id="762903.Pedsa_3220"/>
<evidence type="ECO:0008006" key="4">
    <source>
        <dbReference type="Google" id="ProtNLM"/>
    </source>
</evidence>
<dbReference type="Proteomes" id="UP000000310">
    <property type="component" value="Chromosome"/>
</dbReference>
<keyword evidence="1" id="KW-0732">Signal</keyword>
<name>F0SBC9_PSESL</name>